<keyword evidence="2 5" id="KW-0812">Transmembrane</keyword>
<dbReference type="EMBL" id="JAAOZC010000014">
    <property type="protein sequence ID" value="NIJ09622.1"/>
    <property type="molecule type" value="Genomic_DNA"/>
</dbReference>
<keyword evidence="7" id="KW-1185">Reference proteome</keyword>
<feature type="transmembrane region" description="Helical" evidence="5">
    <location>
        <begin position="46"/>
        <end position="63"/>
    </location>
</feature>
<protein>
    <submittedName>
        <fullName evidence="6">Membrane protein YphA (DoxX/SURF4 family)</fullName>
    </submittedName>
</protein>
<keyword evidence="4 5" id="KW-0472">Membrane</keyword>
<evidence type="ECO:0000256" key="2">
    <source>
        <dbReference type="ARBA" id="ARBA00022692"/>
    </source>
</evidence>
<comment type="subcellular location">
    <subcellularLocation>
        <location evidence="1">Membrane</location>
        <topology evidence="1">Multi-pass membrane protein</topology>
    </subcellularLocation>
</comment>
<keyword evidence="3 5" id="KW-1133">Transmembrane helix</keyword>
<dbReference type="RefSeq" id="WP_167075422.1">
    <property type="nucleotide sequence ID" value="NZ_JAAOZC010000014.1"/>
</dbReference>
<reference evidence="6 7" key="1">
    <citation type="submission" date="2020-03" db="EMBL/GenBank/DDBJ databases">
        <title>Genomic Encyclopedia of Type Strains, Phase III (KMG-III): the genomes of soil and plant-associated and newly described type strains.</title>
        <authorList>
            <person name="Whitman W."/>
        </authorList>
    </citation>
    <scope>NUCLEOTIDE SEQUENCE [LARGE SCALE GENOMIC DNA]</scope>
    <source>
        <strain evidence="6 7">CECT 8804</strain>
    </source>
</reference>
<evidence type="ECO:0000313" key="7">
    <source>
        <dbReference type="Proteomes" id="UP000727456"/>
    </source>
</evidence>
<feature type="transmembrane region" description="Helical" evidence="5">
    <location>
        <begin position="70"/>
        <end position="88"/>
    </location>
</feature>
<dbReference type="Proteomes" id="UP000727456">
    <property type="component" value="Unassembled WGS sequence"/>
</dbReference>
<proteinExistence type="predicted"/>
<evidence type="ECO:0000256" key="1">
    <source>
        <dbReference type="ARBA" id="ARBA00004141"/>
    </source>
</evidence>
<sequence length="121" mass="12772">MTGIKGKVGLALRVLVGVLFLAAGIAKLVGAHQMVIEFDQLGFGPWLRYSTGIAELVGVGLLVQRRTVPLGTAILMAICIGALYAQAAVLHGDIVHVIVLAAIVGWIGWSYRQSDRNSHAA</sequence>
<evidence type="ECO:0000256" key="4">
    <source>
        <dbReference type="ARBA" id="ARBA00023136"/>
    </source>
</evidence>
<feature type="transmembrane region" description="Helical" evidence="5">
    <location>
        <begin position="12"/>
        <end position="34"/>
    </location>
</feature>
<evidence type="ECO:0000256" key="3">
    <source>
        <dbReference type="ARBA" id="ARBA00022989"/>
    </source>
</evidence>
<dbReference type="Pfam" id="PF13564">
    <property type="entry name" value="DoxX_2"/>
    <property type="match status" value="1"/>
</dbReference>
<accession>A0ABX0TVQ4</accession>
<evidence type="ECO:0000313" key="6">
    <source>
        <dbReference type="EMBL" id="NIJ09622.1"/>
    </source>
</evidence>
<organism evidence="6 7">
    <name type="scientific">Sphingomonas vulcanisoli</name>
    <dbReference type="NCBI Taxonomy" id="1658060"/>
    <lineage>
        <taxon>Bacteria</taxon>
        <taxon>Pseudomonadati</taxon>
        <taxon>Pseudomonadota</taxon>
        <taxon>Alphaproteobacteria</taxon>
        <taxon>Sphingomonadales</taxon>
        <taxon>Sphingomonadaceae</taxon>
        <taxon>Sphingomonas</taxon>
    </lineage>
</organism>
<evidence type="ECO:0000256" key="5">
    <source>
        <dbReference type="SAM" id="Phobius"/>
    </source>
</evidence>
<feature type="transmembrane region" description="Helical" evidence="5">
    <location>
        <begin position="94"/>
        <end position="111"/>
    </location>
</feature>
<dbReference type="InterPro" id="IPR032808">
    <property type="entry name" value="DoxX"/>
</dbReference>
<gene>
    <name evidence="6" type="ORF">FHS31_003259</name>
</gene>
<comment type="caution">
    <text evidence="6">The sequence shown here is derived from an EMBL/GenBank/DDBJ whole genome shotgun (WGS) entry which is preliminary data.</text>
</comment>
<name>A0ABX0TVQ4_9SPHN</name>